<dbReference type="PANTHER" id="PTHR24321:SF8">
    <property type="entry name" value="ESTRADIOL 17-BETA-DEHYDROGENASE 8-RELATED"/>
    <property type="match status" value="1"/>
</dbReference>
<dbReference type="Pfam" id="PF00106">
    <property type="entry name" value="adh_short"/>
    <property type="match status" value="1"/>
</dbReference>
<proteinExistence type="inferred from homology"/>
<dbReference type="PRINTS" id="PR00081">
    <property type="entry name" value="GDHRDH"/>
</dbReference>
<dbReference type="PROSITE" id="PS00061">
    <property type="entry name" value="ADH_SHORT"/>
    <property type="match status" value="1"/>
</dbReference>
<dbReference type="SUPFAM" id="SSF51735">
    <property type="entry name" value="NAD(P)-binding Rossmann-fold domains"/>
    <property type="match status" value="1"/>
</dbReference>
<dbReference type="InterPro" id="IPR020904">
    <property type="entry name" value="Sc_DH/Rdtase_CS"/>
</dbReference>
<keyword evidence="5" id="KW-1185">Reference proteome</keyword>
<dbReference type="PRINTS" id="PR00080">
    <property type="entry name" value="SDRFAMILY"/>
</dbReference>
<organism evidence="4 5">
    <name type="scientific">Anaeramoeba flamelloides</name>
    <dbReference type="NCBI Taxonomy" id="1746091"/>
    <lineage>
        <taxon>Eukaryota</taxon>
        <taxon>Metamonada</taxon>
        <taxon>Anaeramoebidae</taxon>
        <taxon>Anaeramoeba</taxon>
    </lineage>
</organism>
<dbReference type="Proteomes" id="UP001150062">
    <property type="component" value="Unassembled WGS sequence"/>
</dbReference>
<dbReference type="InterPro" id="IPR036291">
    <property type="entry name" value="NAD(P)-bd_dom_sf"/>
</dbReference>
<gene>
    <name evidence="4" type="ORF">M0813_28353</name>
</gene>
<accession>A0ABQ8XTQ7</accession>
<dbReference type="EMBL" id="JAOAOG010000254">
    <property type="protein sequence ID" value="KAJ6235794.1"/>
    <property type="molecule type" value="Genomic_DNA"/>
</dbReference>
<comment type="caution">
    <text evidence="4">The sequence shown here is derived from an EMBL/GenBank/DDBJ whole genome shotgun (WGS) entry which is preliminary data.</text>
</comment>
<evidence type="ECO:0000313" key="4">
    <source>
        <dbReference type="EMBL" id="KAJ6235794.1"/>
    </source>
</evidence>
<evidence type="ECO:0000313" key="5">
    <source>
        <dbReference type="Proteomes" id="UP001150062"/>
    </source>
</evidence>
<evidence type="ECO:0000256" key="3">
    <source>
        <dbReference type="RuleBase" id="RU000363"/>
    </source>
</evidence>
<dbReference type="InterPro" id="IPR002347">
    <property type="entry name" value="SDR_fam"/>
</dbReference>
<keyword evidence="2" id="KW-0560">Oxidoreductase</keyword>
<protein>
    <submittedName>
        <fullName evidence="4">Xanthoxin dehydrogenase</fullName>
    </submittedName>
</protein>
<comment type="similarity">
    <text evidence="1 3">Belongs to the short-chain dehydrogenases/reductases (SDR) family.</text>
</comment>
<evidence type="ECO:0000256" key="1">
    <source>
        <dbReference type="ARBA" id="ARBA00006484"/>
    </source>
</evidence>
<dbReference type="Gene3D" id="3.40.50.720">
    <property type="entry name" value="NAD(P)-binding Rossmann-like Domain"/>
    <property type="match status" value="1"/>
</dbReference>
<reference evidence="4" key="1">
    <citation type="submission" date="2022-08" db="EMBL/GenBank/DDBJ databases">
        <title>Novel sulfate-reducing endosymbionts in the free-living metamonad Anaeramoeba.</title>
        <authorList>
            <person name="Jerlstrom-Hultqvist J."/>
            <person name="Cepicka I."/>
            <person name="Gallot-Lavallee L."/>
            <person name="Salas-Leiva D."/>
            <person name="Curtis B.A."/>
            <person name="Zahonova K."/>
            <person name="Pipaliya S."/>
            <person name="Dacks J."/>
            <person name="Roger A.J."/>
        </authorList>
    </citation>
    <scope>NUCLEOTIDE SEQUENCE</scope>
    <source>
        <strain evidence="4">Schooner1</strain>
    </source>
</reference>
<dbReference type="CDD" id="cd05233">
    <property type="entry name" value="SDR_c"/>
    <property type="match status" value="1"/>
</dbReference>
<sequence>MSGGHARFIKNNVIDNDSVKSLIDDIVKTYGTLDIAINNAGILGYQGKIHTIPESIPFSEEHDPILTNLIGTYNCMYHEVKYWKDSNKTGIIVNVSARDGLSGTQGLSMYSASKYGIIGLTKSVAAEFLVGPPDIRVNAIAPGAVDTFLLRNQANYAINNQQYWEADFLLDTSTLWQEYKKNVTESLASHEIQKTNDIVESVLFLSSKEASFVSGMVWSIDDGQDAI</sequence>
<dbReference type="PANTHER" id="PTHR24321">
    <property type="entry name" value="DEHYDROGENASES, SHORT CHAIN"/>
    <property type="match status" value="1"/>
</dbReference>
<evidence type="ECO:0000256" key="2">
    <source>
        <dbReference type="ARBA" id="ARBA00023002"/>
    </source>
</evidence>
<name>A0ABQ8XTQ7_9EUKA</name>